<dbReference type="InterPro" id="IPR046341">
    <property type="entry name" value="SET_dom_sf"/>
</dbReference>
<dbReference type="GO" id="GO:0032259">
    <property type="term" value="P:methylation"/>
    <property type="evidence" value="ECO:0007669"/>
    <property type="project" value="UniProtKB-KW"/>
</dbReference>
<organism evidence="4 5">
    <name type="scientific">Aphidius gifuensis</name>
    <name type="common">Parasitoid wasp</name>
    <dbReference type="NCBI Taxonomy" id="684658"/>
    <lineage>
        <taxon>Eukaryota</taxon>
        <taxon>Metazoa</taxon>
        <taxon>Ecdysozoa</taxon>
        <taxon>Arthropoda</taxon>
        <taxon>Hexapoda</taxon>
        <taxon>Insecta</taxon>
        <taxon>Pterygota</taxon>
        <taxon>Neoptera</taxon>
        <taxon>Endopterygota</taxon>
        <taxon>Hymenoptera</taxon>
        <taxon>Apocrita</taxon>
        <taxon>Ichneumonoidea</taxon>
        <taxon>Braconidae</taxon>
        <taxon>Aphidiinae</taxon>
        <taxon>Aphidius</taxon>
    </lineage>
</organism>
<evidence type="ECO:0000256" key="3">
    <source>
        <dbReference type="ARBA" id="ARBA00022691"/>
    </source>
</evidence>
<sequence>MKTAKRQFSQKTTLKDKFEVVWELTASYFNINHDKTNKTVGQSMIWREIGNKEYTSAKNKDYLRKSIEAYTKSIAFAPVGSSELSLAYANRSAVLFKARLYEDCLVDIERSLKAGYPDKLKTKLFLRQSLCFKALKPSSDIESDIPFDSNCAAINVIMPICKLFKKSCDSNIDLIHLGSNFGFYASKPIKQGELILMNTHGQYDMVPKAERHSALKLTTDDPVPCKCIACIENWPILDYLPSYQYGVACKYKERIGIYHDKGRRVATMRLLRRYSRIVDNEGYFE</sequence>
<dbReference type="EMBL" id="JACMRX010000002">
    <property type="protein sequence ID" value="KAF7995870.1"/>
    <property type="molecule type" value="Genomic_DNA"/>
</dbReference>
<gene>
    <name evidence="4" type="ORF">HCN44_006977</name>
</gene>
<keyword evidence="3" id="KW-0949">S-adenosyl-L-methionine</keyword>
<dbReference type="GO" id="GO:0005737">
    <property type="term" value="C:cytoplasm"/>
    <property type="evidence" value="ECO:0007669"/>
    <property type="project" value="TreeGrafter"/>
</dbReference>
<evidence type="ECO:0000313" key="5">
    <source>
        <dbReference type="Proteomes" id="UP000639338"/>
    </source>
</evidence>
<keyword evidence="1" id="KW-0489">Methyltransferase</keyword>
<evidence type="ECO:0000256" key="1">
    <source>
        <dbReference type="ARBA" id="ARBA00022603"/>
    </source>
</evidence>
<dbReference type="GO" id="GO:0042826">
    <property type="term" value="F:histone deacetylase binding"/>
    <property type="evidence" value="ECO:0007669"/>
    <property type="project" value="TreeGrafter"/>
</dbReference>
<keyword evidence="5" id="KW-1185">Reference proteome</keyword>
<dbReference type="AlphaFoldDB" id="A0A835CWV3"/>
<dbReference type="PANTHER" id="PTHR46165:SF2">
    <property type="entry name" value="SET AND MYND DOMAIN-CONTAINING PROTEIN 4"/>
    <property type="match status" value="1"/>
</dbReference>
<dbReference type="SUPFAM" id="SSF82199">
    <property type="entry name" value="SET domain"/>
    <property type="match status" value="1"/>
</dbReference>
<evidence type="ECO:0000256" key="2">
    <source>
        <dbReference type="ARBA" id="ARBA00022679"/>
    </source>
</evidence>
<dbReference type="PANTHER" id="PTHR46165">
    <property type="entry name" value="SET AND MYND DOMAIN-CONTAINING PROTEIN 4"/>
    <property type="match status" value="1"/>
</dbReference>
<proteinExistence type="predicted"/>
<reference evidence="4 5" key="1">
    <citation type="submission" date="2020-08" db="EMBL/GenBank/DDBJ databases">
        <title>Aphidius gifuensis genome sequencing and assembly.</title>
        <authorList>
            <person name="Du Z."/>
        </authorList>
    </citation>
    <scope>NUCLEOTIDE SEQUENCE [LARGE SCALE GENOMIC DNA]</scope>
    <source>
        <strain evidence="4">YNYX2018</strain>
        <tissue evidence="4">Adults</tissue>
    </source>
</reference>
<dbReference type="GO" id="GO:0008168">
    <property type="term" value="F:methyltransferase activity"/>
    <property type="evidence" value="ECO:0007669"/>
    <property type="project" value="UniProtKB-KW"/>
</dbReference>
<dbReference type="Gene3D" id="1.25.40.10">
    <property type="entry name" value="Tetratricopeptide repeat domain"/>
    <property type="match status" value="1"/>
</dbReference>
<accession>A0A835CWV3</accession>
<dbReference type="InterPro" id="IPR011990">
    <property type="entry name" value="TPR-like_helical_dom_sf"/>
</dbReference>
<keyword evidence="2" id="KW-0808">Transferase</keyword>
<dbReference type="SUPFAM" id="SSF48452">
    <property type="entry name" value="TPR-like"/>
    <property type="match status" value="1"/>
</dbReference>
<comment type="caution">
    <text evidence="4">The sequence shown here is derived from an EMBL/GenBank/DDBJ whole genome shotgun (WGS) entry which is preliminary data.</text>
</comment>
<name>A0A835CWV3_APHGI</name>
<protein>
    <submittedName>
        <fullName evidence="4">Uncharacterized protein</fullName>
    </submittedName>
</protein>
<evidence type="ECO:0000313" key="4">
    <source>
        <dbReference type="EMBL" id="KAF7995870.1"/>
    </source>
</evidence>
<dbReference type="InterPro" id="IPR052097">
    <property type="entry name" value="SET-MYND_domain_protein"/>
</dbReference>
<dbReference type="Proteomes" id="UP000639338">
    <property type="component" value="Unassembled WGS sequence"/>
</dbReference>
<dbReference type="GO" id="GO:0005634">
    <property type="term" value="C:nucleus"/>
    <property type="evidence" value="ECO:0007669"/>
    <property type="project" value="TreeGrafter"/>
</dbReference>
<dbReference type="OrthoDB" id="7770870at2759"/>